<name>A0A1I3CXJ6_9FLAO</name>
<gene>
    <name evidence="2" type="ORF">SAMN05443292_0139</name>
</gene>
<dbReference type="OrthoDB" id="1264617at2"/>
<evidence type="ECO:0000313" key="3">
    <source>
        <dbReference type="Proteomes" id="UP000198931"/>
    </source>
</evidence>
<dbReference type="STRING" id="1125876.SAMN05443292_0139"/>
<keyword evidence="3" id="KW-1185">Reference proteome</keyword>
<dbReference type="RefSeq" id="WP_090078263.1">
    <property type="nucleotide sequence ID" value="NZ_FOQT01000001.1"/>
</dbReference>
<evidence type="ECO:0000256" key="1">
    <source>
        <dbReference type="SAM" id="Phobius"/>
    </source>
</evidence>
<organism evidence="2 3">
    <name type="scientific">Halpernia frigidisoli</name>
    <dbReference type="NCBI Taxonomy" id="1125876"/>
    <lineage>
        <taxon>Bacteria</taxon>
        <taxon>Pseudomonadati</taxon>
        <taxon>Bacteroidota</taxon>
        <taxon>Flavobacteriia</taxon>
        <taxon>Flavobacteriales</taxon>
        <taxon>Weeksellaceae</taxon>
        <taxon>Chryseobacterium group</taxon>
        <taxon>Halpernia</taxon>
    </lineage>
</organism>
<accession>A0A1I3CXJ6</accession>
<keyword evidence="1" id="KW-0472">Membrane</keyword>
<evidence type="ECO:0000313" key="2">
    <source>
        <dbReference type="EMBL" id="SFH79215.1"/>
    </source>
</evidence>
<dbReference type="Proteomes" id="UP000198931">
    <property type="component" value="Unassembled WGS sequence"/>
</dbReference>
<proteinExistence type="predicted"/>
<feature type="transmembrane region" description="Helical" evidence="1">
    <location>
        <begin position="31"/>
        <end position="53"/>
    </location>
</feature>
<dbReference type="AlphaFoldDB" id="A0A1I3CXJ6"/>
<protein>
    <submittedName>
        <fullName evidence="2">Uncharacterized protein</fullName>
    </submittedName>
</protein>
<keyword evidence="1" id="KW-0812">Transmembrane</keyword>
<reference evidence="2 3" key="1">
    <citation type="submission" date="2016-10" db="EMBL/GenBank/DDBJ databases">
        <authorList>
            <person name="de Groot N.N."/>
        </authorList>
    </citation>
    <scope>NUCLEOTIDE SEQUENCE [LARGE SCALE GENOMIC DNA]</scope>
    <source>
        <strain evidence="2 3">DSM 26000</strain>
    </source>
</reference>
<dbReference type="EMBL" id="FOQT01000001">
    <property type="protein sequence ID" value="SFH79215.1"/>
    <property type="molecule type" value="Genomic_DNA"/>
</dbReference>
<feature type="transmembrane region" description="Helical" evidence="1">
    <location>
        <begin position="7"/>
        <end position="25"/>
    </location>
</feature>
<keyword evidence="1" id="KW-1133">Transmembrane helix</keyword>
<sequence>MKKQLTVYGILILIYLTYNFFFKIQDDKINAAIDIIFASLIFGYISYLAFTVLKRMNKKT</sequence>